<gene>
    <name evidence="3" type="ORF">FB561_1902</name>
</gene>
<keyword evidence="2" id="KW-0472">Membrane</keyword>
<feature type="transmembrane region" description="Helical" evidence="2">
    <location>
        <begin position="146"/>
        <end position="163"/>
    </location>
</feature>
<dbReference type="EMBL" id="VIVK01000001">
    <property type="protein sequence ID" value="TWD80809.1"/>
    <property type="molecule type" value="Genomic_DNA"/>
</dbReference>
<comment type="caution">
    <text evidence="3">The sequence shown here is derived from an EMBL/GenBank/DDBJ whole genome shotgun (WGS) entry which is preliminary data.</text>
</comment>
<organism evidence="3 4">
    <name type="scientific">Kribbella amoyensis</name>
    <dbReference type="NCBI Taxonomy" id="996641"/>
    <lineage>
        <taxon>Bacteria</taxon>
        <taxon>Bacillati</taxon>
        <taxon>Actinomycetota</taxon>
        <taxon>Actinomycetes</taxon>
        <taxon>Propionibacteriales</taxon>
        <taxon>Kribbellaceae</taxon>
        <taxon>Kribbella</taxon>
    </lineage>
</organism>
<feature type="transmembrane region" description="Helical" evidence="2">
    <location>
        <begin position="108"/>
        <end position="134"/>
    </location>
</feature>
<name>A0A561BPK7_9ACTN</name>
<dbReference type="OrthoDB" id="3665898at2"/>
<keyword evidence="4" id="KW-1185">Reference proteome</keyword>
<reference evidence="3 4" key="1">
    <citation type="submission" date="2019-06" db="EMBL/GenBank/DDBJ databases">
        <title>Sequencing the genomes of 1000 actinobacteria strains.</title>
        <authorList>
            <person name="Klenk H.-P."/>
        </authorList>
    </citation>
    <scope>NUCLEOTIDE SEQUENCE [LARGE SCALE GENOMIC DNA]</scope>
    <source>
        <strain evidence="3 4">DSM 24683</strain>
    </source>
</reference>
<proteinExistence type="predicted"/>
<feature type="transmembrane region" description="Helical" evidence="2">
    <location>
        <begin position="63"/>
        <end position="84"/>
    </location>
</feature>
<keyword evidence="2" id="KW-0812">Transmembrane</keyword>
<feature type="transmembrane region" description="Helical" evidence="2">
    <location>
        <begin position="250"/>
        <end position="269"/>
    </location>
</feature>
<feature type="region of interest" description="Disordered" evidence="1">
    <location>
        <begin position="511"/>
        <end position="531"/>
    </location>
</feature>
<protein>
    <submittedName>
        <fullName evidence="3">Uncharacterized protein</fullName>
    </submittedName>
</protein>
<dbReference type="Proteomes" id="UP000318380">
    <property type="component" value="Unassembled WGS sequence"/>
</dbReference>
<keyword evidence="2" id="KW-1133">Transmembrane helix</keyword>
<dbReference type="RefSeq" id="WP_145805089.1">
    <property type="nucleotide sequence ID" value="NZ_VIVK01000001.1"/>
</dbReference>
<evidence type="ECO:0000256" key="1">
    <source>
        <dbReference type="SAM" id="MobiDB-lite"/>
    </source>
</evidence>
<dbReference type="AlphaFoldDB" id="A0A561BPK7"/>
<feature type="transmembrane region" description="Helical" evidence="2">
    <location>
        <begin position="223"/>
        <end position="243"/>
    </location>
</feature>
<feature type="transmembrane region" description="Helical" evidence="2">
    <location>
        <begin position="175"/>
        <end position="194"/>
    </location>
</feature>
<accession>A0A561BPK7</accession>
<evidence type="ECO:0000256" key="2">
    <source>
        <dbReference type="SAM" id="Phobius"/>
    </source>
</evidence>
<evidence type="ECO:0000313" key="3">
    <source>
        <dbReference type="EMBL" id="TWD80809.1"/>
    </source>
</evidence>
<evidence type="ECO:0000313" key="4">
    <source>
        <dbReference type="Proteomes" id="UP000318380"/>
    </source>
</evidence>
<sequence length="531" mass="55005">MIAPVAPQTGGAVFALTRIEAVRLLRHPVVLLALVALAAWWLLPWILGTAQNSFPVLHEQDQATAFPAMVVGFAALVAANRAVLRAHRHGTEELYGVRLVPRWGRTAAHLLAVVPLAVLVSGAAIAHVAALSTVPAAVGRVNPAELATAPALVLLLGASGVLLGRLVRSPAGAPLAVVLLLFGSFAGDIIRASADGSARWLGLVGLQLGNEQAFTPDLLARPAGWHALYLVGLALFVAGAVLLRDRGPWVPVAGMLVVAVLGTVVAGSAQLRPLPEQVRLARVAATEQPASRQTCVVAGGVKYCMFAGYEARVAQWQPVVEGVRKLMPPQAAQQPLTVRQRVAATNPPPQGGSWVVGPAPVESWRADDLAAGTPGAVSVSTTWRPGSEGRADFPLGLAYAVAARAVGTSDVEFAHGVQCGGRAIVALWLAASSRPDGVAAIKTQLAMSMGSSLALPVVDGGQSLLIDSRDVTVVQGMLGLPTDRVQAQVHRDWAQLTGPGVRTADIAARFGLPEPPPLPPVGERSVGTEDC</sequence>
<feature type="transmembrane region" description="Helical" evidence="2">
    <location>
        <begin position="24"/>
        <end position="43"/>
    </location>
</feature>